<dbReference type="Gene3D" id="3.40.630.30">
    <property type="match status" value="1"/>
</dbReference>
<dbReference type="AlphaFoldDB" id="A0A6P0HII2"/>
<dbReference type="PANTHER" id="PTHR42791">
    <property type="entry name" value="GNAT FAMILY ACETYLTRANSFERASE"/>
    <property type="match status" value="1"/>
</dbReference>
<dbReference type="InterPro" id="IPR016181">
    <property type="entry name" value="Acyl_CoA_acyltransferase"/>
</dbReference>
<dbReference type="InterPro" id="IPR052523">
    <property type="entry name" value="Trichothecene_AcTrans"/>
</dbReference>
<dbReference type="RefSeq" id="WP_163771953.1">
    <property type="nucleotide sequence ID" value="NZ_JAAGXA010000005.1"/>
</dbReference>
<proteinExistence type="predicted"/>
<dbReference type="GO" id="GO:0016747">
    <property type="term" value="F:acyltransferase activity, transferring groups other than amino-acyl groups"/>
    <property type="evidence" value="ECO:0007669"/>
    <property type="project" value="InterPro"/>
</dbReference>
<evidence type="ECO:0000313" key="3">
    <source>
        <dbReference type="Proteomes" id="UP000468687"/>
    </source>
</evidence>
<dbReference type="PANTHER" id="PTHR42791:SF1">
    <property type="entry name" value="N-ACETYLTRANSFERASE DOMAIN-CONTAINING PROTEIN"/>
    <property type="match status" value="1"/>
</dbReference>
<gene>
    <name evidence="2" type="ORF">G3T38_08975</name>
</gene>
<name>A0A6P0HII2_9ACTN</name>
<dbReference type="EMBL" id="JAAGXA010000005">
    <property type="protein sequence ID" value="NEN78411.1"/>
    <property type="molecule type" value="Genomic_DNA"/>
</dbReference>
<protein>
    <submittedName>
        <fullName evidence="2">GNAT family N-acetyltransferase</fullName>
    </submittedName>
</protein>
<dbReference type="Proteomes" id="UP000468687">
    <property type="component" value="Unassembled WGS sequence"/>
</dbReference>
<dbReference type="Pfam" id="PF00583">
    <property type="entry name" value="Acetyltransf_1"/>
    <property type="match status" value="1"/>
</dbReference>
<sequence>MTVPLGVATTADVRACAAVLAEALADDPALHRLVPGDHDRHSRVAVVYEGVVRAALVSGIVDVARREPGGPVIGVAVWEAPDRRPAPLVGLRGLPRTVGAVGLRHLRSVREESARYAAARPATPHWYLTDIAVGGAARGLGVGSALLRHRLATIDADGAAAYLEATSPVNRRLYERLGFAPLGRIGGPGDDEGLTTMWRPAQG</sequence>
<dbReference type="InterPro" id="IPR000182">
    <property type="entry name" value="GNAT_dom"/>
</dbReference>
<feature type="domain" description="N-acetyltransferase" evidence="1">
    <location>
        <begin position="44"/>
        <end position="202"/>
    </location>
</feature>
<comment type="caution">
    <text evidence="2">The sequence shown here is derived from an EMBL/GenBank/DDBJ whole genome shotgun (WGS) entry which is preliminary data.</text>
</comment>
<organism evidence="2 3">
    <name type="scientific">Nocardioides zeae</name>
    <dbReference type="NCBI Taxonomy" id="1457234"/>
    <lineage>
        <taxon>Bacteria</taxon>
        <taxon>Bacillati</taxon>
        <taxon>Actinomycetota</taxon>
        <taxon>Actinomycetes</taxon>
        <taxon>Propionibacteriales</taxon>
        <taxon>Nocardioidaceae</taxon>
        <taxon>Nocardioides</taxon>
    </lineage>
</organism>
<evidence type="ECO:0000259" key="1">
    <source>
        <dbReference type="PROSITE" id="PS51186"/>
    </source>
</evidence>
<keyword evidence="3" id="KW-1185">Reference proteome</keyword>
<reference evidence="2 3" key="1">
    <citation type="journal article" date="2014" name="Int. J. Syst. Evol. Microbiol.">
        <title>Nocardioides zeae sp. nov., isolated from the stem of Zea mays.</title>
        <authorList>
            <person name="Glaeser S.P."/>
            <person name="McInroy J.A."/>
            <person name="Busse H.J."/>
            <person name="Kampfer P."/>
        </authorList>
    </citation>
    <scope>NUCLEOTIDE SEQUENCE [LARGE SCALE GENOMIC DNA]</scope>
    <source>
        <strain evidence="2 3">JCM 30728</strain>
    </source>
</reference>
<dbReference type="CDD" id="cd04301">
    <property type="entry name" value="NAT_SF"/>
    <property type="match status" value="1"/>
</dbReference>
<accession>A0A6P0HII2</accession>
<evidence type="ECO:0000313" key="2">
    <source>
        <dbReference type="EMBL" id="NEN78411.1"/>
    </source>
</evidence>
<keyword evidence="2" id="KW-0808">Transferase</keyword>
<dbReference type="PROSITE" id="PS51186">
    <property type="entry name" value="GNAT"/>
    <property type="match status" value="1"/>
</dbReference>
<dbReference type="SUPFAM" id="SSF55729">
    <property type="entry name" value="Acyl-CoA N-acyltransferases (Nat)"/>
    <property type="match status" value="1"/>
</dbReference>